<keyword evidence="1" id="KW-0812">Transmembrane</keyword>
<dbReference type="HOGENOM" id="CLU_2875779_0_0_9"/>
<gene>
    <name evidence="2" type="ordered locus">AXY_07450</name>
</gene>
<protein>
    <submittedName>
        <fullName evidence="2">Uncharacterized protein</fullName>
    </submittedName>
</protein>
<keyword evidence="1" id="KW-1133">Transmembrane helix</keyword>
<accession>K0J179</accession>
<keyword evidence="3" id="KW-1185">Reference proteome</keyword>
<evidence type="ECO:0000256" key="1">
    <source>
        <dbReference type="SAM" id="Phobius"/>
    </source>
</evidence>
<dbReference type="RefSeq" id="WP_015009482.1">
    <property type="nucleotide sequence ID" value="NC_018704.1"/>
</dbReference>
<reference evidence="2 3" key="1">
    <citation type="submission" date="2011-01" db="EMBL/GenBank/DDBJ databases">
        <title>Whole genome sequence of Amphibacillus xylinus NBRC 15112.</title>
        <authorList>
            <person name="Nakazawa H."/>
            <person name="Katano Y."/>
            <person name="Nakamura S."/>
            <person name="Sasagawa M."/>
            <person name="Fukada J."/>
            <person name="Arai T."/>
            <person name="Sasakura N."/>
            <person name="Mochizuki D."/>
            <person name="Hosoyama A."/>
            <person name="Harada K."/>
            <person name="Horikawa H."/>
            <person name="Kato Y."/>
            <person name="Harada T."/>
            <person name="Sasaki K."/>
            <person name="Sekiguchi M."/>
            <person name="Hodoyama M."/>
            <person name="Nishiko R."/>
            <person name="Narita H."/>
            <person name="Hanamaki A."/>
            <person name="Hata C."/>
            <person name="Konno Y."/>
            <person name="Niimura Y."/>
            <person name="Yamazaki S."/>
            <person name="Fujita N."/>
        </authorList>
    </citation>
    <scope>NUCLEOTIDE SEQUENCE [LARGE SCALE GENOMIC DNA]</scope>
    <source>
        <strain evidence="3">ATCC 51415 / DSM 6626 / JCM 7361 / LMG 17667 / NBRC 15112 / Ep01</strain>
    </source>
</reference>
<keyword evidence="1" id="KW-0472">Membrane</keyword>
<organism evidence="2 3">
    <name type="scientific">Amphibacillus xylanus (strain ATCC 51415 / DSM 6626 / JCM 7361 / LMG 17667 / NBRC 15112 / Ep01)</name>
    <dbReference type="NCBI Taxonomy" id="698758"/>
    <lineage>
        <taxon>Bacteria</taxon>
        <taxon>Bacillati</taxon>
        <taxon>Bacillota</taxon>
        <taxon>Bacilli</taxon>
        <taxon>Bacillales</taxon>
        <taxon>Bacillaceae</taxon>
        <taxon>Amphibacillus</taxon>
    </lineage>
</organism>
<feature type="transmembrane region" description="Helical" evidence="1">
    <location>
        <begin position="34"/>
        <end position="56"/>
    </location>
</feature>
<evidence type="ECO:0000313" key="3">
    <source>
        <dbReference type="Proteomes" id="UP000006294"/>
    </source>
</evidence>
<evidence type="ECO:0000313" key="2">
    <source>
        <dbReference type="EMBL" id="BAM46877.1"/>
    </source>
</evidence>
<dbReference type="AlphaFoldDB" id="K0J179"/>
<feature type="transmembrane region" description="Helical" evidence="1">
    <location>
        <begin position="12"/>
        <end position="28"/>
    </location>
</feature>
<sequence length="63" mass="7391">MKKETFSRLSNLFILSEIIMMVVIIFPFNELVQFIALSLSFVIVISYLICASIYFFKKDEMQS</sequence>
<name>K0J179_AMPXN</name>
<dbReference type="Proteomes" id="UP000006294">
    <property type="component" value="Chromosome"/>
</dbReference>
<dbReference type="EMBL" id="AP012050">
    <property type="protein sequence ID" value="BAM46877.1"/>
    <property type="molecule type" value="Genomic_DNA"/>
</dbReference>
<proteinExistence type="predicted"/>
<dbReference type="KEGG" id="axl:AXY_07450"/>